<protein>
    <recommendedName>
        <fullName evidence="8">Maturase K</fullName>
    </recommendedName>
    <alternativeName>
        <fullName evidence="8">Intron maturase</fullName>
    </alternativeName>
</protein>
<accession>V5RPG0</accession>
<reference evidence="12" key="2">
    <citation type="submission" date="2013-07" db="EMBL/GenBank/DDBJ databases">
        <authorList>
            <person name="Hardy C.R."/>
            <person name="Moline P.M."/>
            <person name="Linder H.P."/>
        </authorList>
    </citation>
    <scope>NUCLEOTIDE SEQUENCE</scope>
</reference>
<evidence type="ECO:0000256" key="6">
    <source>
        <dbReference type="ARBA" id="ARBA00022694"/>
    </source>
</evidence>
<dbReference type="InterPro" id="IPR002866">
    <property type="entry name" value="Maturase_MatK"/>
</dbReference>
<keyword evidence="7 8" id="KW-0694">RNA-binding</keyword>
<evidence type="ECO:0000256" key="5">
    <source>
        <dbReference type="ARBA" id="ARBA00022664"/>
    </source>
</evidence>
<evidence type="ECO:0000256" key="7">
    <source>
        <dbReference type="ARBA" id="ARBA00022884"/>
    </source>
</evidence>
<evidence type="ECO:0000256" key="1">
    <source>
        <dbReference type="ARBA" id="ARBA00004229"/>
    </source>
</evidence>
<dbReference type="GO" id="GO:0003723">
    <property type="term" value="F:RNA binding"/>
    <property type="evidence" value="ECO:0007669"/>
    <property type="project" value="UniProtKB-KW"/>
</dbReference>
<dbReference type="GO" id="GO:0006397">
    <property type="term" value="P:mRNA processing"/>
    <property type="evidence" value="ECO:0007669"/>
    <property type="project" value="UniProtKB-KW"/>
</dbReference>
<reference evidence="12" key="1">
    <citation type="journal article" date="2008" name="Int. J. Plant Sci.">
        <title>A phylogeny for the African Restionaceae and new perspectives on morphology's role in generating complete species phylogenies for large clades.</title>
        <authorList>
            <person name="Hardy C.R."/>
            <person name="Moline P.M."/>
            <person name="Linder H.P."/>
        </authorList>
    </citation>
    <scope>NUCLEOTIDE SEQUENCE</scope>
</reference>
<keyword evidence="6 8" id="KW-0819">tRNA processing</keyword>
<dbReference type="PANTHER" id="PTHR34811:SF1">
    <property type="entry name" value="MATURASE K"/>
    <property type="match status" value="1"/>
</dbReference>
<keyword evidence="3 9" id="KW-0150">Chloroplast</keyword>
<dbReference type="InterPro" id="IPR024942">
    <property type="entry name" value="Maturase_MatK_N"/>
</dbReference>
<name>V5RPG0_9POAL</name>
<feature type="domain" description="Domain X" evidence="10">
    <location>
        <begin position="369"/>
        <end position="479"/>
    </location>
</feature>
<evidence type="ECO:0000256" key="2">
    <source>
        <dbReference type="ARBA" id="ARBA00006621"/>
    </source>
</evidence>
<feature type="domain" description="Maturase MatK N-terminal" evidence="11">
    <location>
        <begin position="1"/>
        <end position="341"/>
    </location>
</feature>
<dbReference type="PANTHER" id="PTHR34811">
    <property type="entry name" value="MATURASE K"/>
    <property type="match status" value="1"/>
</dbReference>
<comment type="function">
    <text evidence="8 9">Usually encoded in the trnK tRNA gene intron. Probably assists in splicing its own and other chloroplast group II introns.</text>
</comment>
<proteinExistence type="inferred from homology"/>
<evidence type="ECO:0000256" key="4">
    <source>
        <dbReference type="ARBA" id="ARBA00022640"/>
    </source>
</evidence>
<dbReference type="AlphaFoldDB" id="V5RPG0"/>
<dbReference type="GO" id="GO:0009507">
    <property type="term" value="C:chloroplast"/>
    <property type="evidence" value="ECO:0007669"/>
    <property type="project" value="UniProtKB-SubCell"/>
</dbReference>
<dbReference type="Pfam" id="PF01348">
    <property type="entry name" value="Intron_maturas2"/>
    <property type="match status" value="1"/>
</dbReference>
<dbReference type="HAMAP" id="MF_01390">
    <property type="entry name" value="MatK"/>
    <property type="match status" value="1"/>
</dbReference>
<keyword evidence="5 8" id="KW-0507">mRNA processing</keyword>
<dbReference type="EMBL" id="KF452372">
    <property type="protein sequence ID" value="AHB39075.1"/>
    <property type="molecule type" value="Genomic_DNA"/>
</dbReference>
<evidence type="ECO:0000256" key="3">
    <source>
        <dbReference type="ARBA" id="ARBA00022528"/>
    </source>
</evidence>
<comment type="similarity">
    <text evidence="2 8">Belongs to the intron maturase 2 family. MatK subfamily.</text>
</comment>
<sequence length="528" mass="63147">MGELQRYFEKKKSRQQYFLYPLLFQEYIYAFAHDDGSNGSIFDEHMEILGYDNKFSSVLMKRLITRMYQQNHLIHLLNHSNHSNKKGFRGHNDFFCFRFFSQMISESFAVIAEIPFSLQLVSYPKEKEIPKSQNLRSIHSTFSFFEDKLSHLNYISDILIPYPIHLEILVQILQCRIQDVPSLHLLRFLLHDYSNWNSLLTSKKFFYAFAKENKRLFRFLYNSYISECEFVFLFLRKQSSCLRLTSSGTFLERIHFYRKIRHFGVVYRNSFHKTLWFFTDPFIHYVRYQAQVILASKGAHFWMKKWKCYLVNFWQDYLRFWSQPRRIHIKQLANYSFDFLGYLSNVLINPLLVRNQMFENSFLISFPIKKFETKVPIIPLIGSLSKAQFCTISGHPISKPTWADLSDCDIIDRFGRIYRNLFRYHSGSLKKRSLYRIKYILRLSCARTLARKHKSTVRTFLQRLGPALFEEFWTEEDEVLSWIFPKAGSSSFHGSCTKGIWYFDIIRINDLANLSLLIMRPIQQANSK</sequence>
<organism evidence="12">
    <name type="scientific">Platycaulos mahonii subsp. mahonii</name>
    <dbReference type="NCBI Taxonomy" id="1417391"/>
    <lineage>
        <taxon>Eukaryota</taxon>
        <taxon>Viridiplantae</taxon>
        <taxon>Streptophyta</taxon>
        <taxon>Embryophyta</taxon>
        <taxon>Tracheophyta</taxon>
        <taxon>Spermatophyta</taxon>
        <taxon>Magnoliopsida</taxon>
        <taxon>Liliopsida</taxon>
        <taxon>Poales</taxon>
        <taxon>Restionaceae</taxon>
        <taxon>Platycaulos</taxon>
    </lineage>
</organism>
<evidence type="ECO:0000256" key="8">
    <source>
        <dbReference type="HAMAP-Rule" id="MF_01390"/>
    </source>
</evidence>
<dbReference type="Pfam" id="PF01824">
    <property type="entry name" value="MatK_N"/>
    <property type="match status" value="1"/>
</dbReference>
<evidence type="ECO:0000259" key="10">
    <source>
        <dbReference type="Pfam" id="PF01348"/>
    </source>
</evidence>
<geneLocation type="chloroplast" evidence="12"/>
<dbReference type="GO" id="GO:0008033">
    <property type="term" value="P:tRNA processing"/>
    <property type="evidence" value="ECO:0007669"/>
    <property type="project" value="UniProtKB-KW"/>
</dbReference>
<dbReference type="InterPro" id="IPR024937">
    <property type="entry name" value="Domain_X"/>
</dbReference>
<evidence type="ECO:0000259" key="11">
    <source>
        <dbReference type="Pfam" id="PF01824"/>
    </source>
</evidence>
<evidence type="ECO:0000256" key="9">
    <source>
        <dbReference type="RuleBase" id="RU004226"/>
    </source>
</evidence>
<gene>
    <name evidence="8 12" type="primary">matK</name>
</gene>
<keyword evidence="4 9" id="KW-0934">Plastid</keyword>
<dbReference type="GO" id="GO:0008380">
    <property type="term" value="P:RNA splicing"/>
    <property type="evidence" value="ECO:0007669"/>
    <property type="project" value="UniProtKB-UniRule"/>
</dbReference>
<comment type="subcellular location">
    <subcellularLocation>
        <location evidence="1 8">Plastid</location>
        <location evidence="1 8">Chloroplast</location>
    </subcellularLocation>
</comment>
<evidence type="ECO:0000313" key="12">
    <source>
        <dbReference type="EMBL" id="AHB39075.1"/>
    </source>
</evidence>